<dbReference type="Proteomes" id="UP000829398">
    <property type="component" value="Chromosome 7"/>
</dbReference>
<organism evidence="1 2">
    <name type="scientific">Citrus sinensis</name>
    <name type="common">Sweet orange</name>
    <name type="synonym">Citrus aurantium var. sinensis</name>
    <dbReference type="NCBI Taxonomy" id="2711"/>
    <lineage>
        <taxon>Eukaryota</taxon>
        <taxon>Viridiplantae</taxon>
        <taxon>Streptophyta</taxon>
        <taxon>Embryophyta</taxon>
        <taxon>Tracheophyta</taxon>
        <taxon>Spermatophyta</taxon>
        <taxon>Magnoliopsida</taxon>
        <taxon>eudicotyledons</taxon>
        <taxon>Gunneridae</taxon>
        <taxon>Pentapetalae</taxon>
        <taxon>rosids</taxon>
        <taxon>malvids</taxon>
        <taxon>Sapindales</taxon>
        <taxon>Rutaceae</taxon>
        <taxon>Aurantioideae</taxon>
        <taxon>Citrus</taxon>
    </lineage>
</organism>
<protein>
    <submittedName>
        <fullName evidence="1">Uncharacterized protein</fullName>
    </submittedName>
</protein>
<evidence type="ECO:0000313" key="1">
    <source>
        <dbReference type="EMBL" id="KAH9718106.1"/>
    </source>
</evidence>
<reference evidence="2" key="1">
    <citation type="journal article" date="2023" name="Hortic. Res.">
        <title>A chromosome-level phased genome enabling allele-level studies in sweet orange: a case study on citrus Huanglongbing tolerance.</title>
        <authorList>
            <person name="Wu B."/>
            <person name="Yu Q."/>
            <person name="Deng Z."/>
            <person name="Duan Y."/>
            <person name="Luo F."/>
            <person name="Gmitter F. Jr."/>
        </authorList>
    </citation>
    <scope>NUCLEOTIDE SEQUENCE [LARGE SCALE GENOMIC DNA]</scope>
    <source>
        <strain evidence="2">cv. Valencia</strain>
    </source>
</reference>
<proteinExistence type="predicted"/>
<dbReference type="EMBL" id="CM039176">
    <property type="protein sequence ID" value="KAH9718106.1"/>
    <property type="molecule type" value="Genomic_DNA"/>
</dbReference>
<accession>A0ACB8JMQ6</accession>
<name>A0ACB8JMQ6_CITSI</name>
<evidence type="ECO:0000313" key="2">
    <source>
        <dbReference type="Proteomes" id="UP000829398"/>
    </source>
</evidence>
<comment type="caution">
    <text evidence="1">The sequence shown here is derived from an EMBL/GenBank/DDBJ whole genome shotgun (WGS) entry which is preliminary data.</text>
</comment>
<sequence length="982" mass="109688">MKPTTNITFSSLFLALLPIASLRMSFCSGSTYVSCLESEREALLKFKQDLNDPLNRLVSWNISEGDYCKWAGVICHNTTGHVLQLLLGNPYEMSKLGGKINPSLLELKHLNYLDLSGNNFEGIEIPKFLGSMGKLRYLNLSTAGFVGRIPHQIGNLSNLQYLDLHGNFGNYAETLSWLSSLSSLNHIDLSCVNLDKVSDWLLAINSLPSLKVLKLAICQLHYFPSLSVSSDNLSSLTTVDLSDNPLGTSVMPWVFGLSDHLVFLDLSLNNFHGPIPRGLGNLTSLRYLDLSANNFSSTIPEWFFSRFGGLEFLSLWSNLLQGPFSSSVGNLTSIQTLDLSFNNLEGKIPTSFGRLCKLRSVFLSHTNMNQEISEILNIFSTCILDGLEVFEMTECQLFGHLTDQIRLLKNLKTFSLSNNFISGPIPLSLGQLSSLDSVNLSNNTLFGSLFEIHFAKLSKLKSFDVSQNSLSLNVSPDWIPPFQLKELNLESCNLVGNRFPSWLLSQKSLLDLDISNSRIQDTIPDEFWESSSQLYSLNFSNNRIGGEIPNLSKATHLQYLDLSSNNFYGPLPPVSSNELYGIDLSKNSFSGSISQFLCHRLKESKELEILDLGENILSGEMPDCWMTFQSLEVLNLGNNNFTGNLPLSMGTLSSLQSLHLQKNTLFGKIPESFKNCTQLLALNIADNQFSGNVPAWIGESFSRIIILILRSNKFDGHFPTEFCLLSSLQIIDLASNNLSEGIPRCISDLSAMATTNYPVYNNIAYSTNFRISIEKTSLVMKGRNVEYSSILNLVRTIDLSQNNFSGRIPAEVTKLLALQSLNWSHNHFTGRFPENIGAMRSLESIDFSYNKLYGEIPQSTSSLTFLNHLNLSYNNLSGKIPLSTQLQSFDASCFLGNDNLCGSPLSKNCTENVSVPQVENGDEDDEEVNWFVVSMALGFVVGFWCVICPLIVNRRWRYMYSHFLEDIGEKVSNFRIKYSPFF</sequence>
<keyword evidence="2" id="KW-1185">Reference proteome</keyword>
<gene>
    <name evidence="1" type="ORF">KPL71_022088</name>
</gene>